<dbReference type="EMBL" id="MKQP01000045">
    <property type="protein sequence ID" value="OMD25362.1"/>
    <property type="molecule type" value="Genomic_DNA"/>
</dbReference>
<dbReference type="AlphaFoldDB" id="A0A1R0X049"/>
<comment type="caution">
    <text evidence="2">The sequence shown here is derived from an EMBL/GenBank/DDBJ whole genome shotgun (WGS) entry which is preliminary data.</text>
</comment>
<feature type="signal peptide" evidence="1">
    <location>
        <begin position="1"/>
        <end position="24"/>
    </location>
</feature>
<evidence type="ECO:0000313" key="2">
    <source>
        <dbReference type="EMBL" id="OMD25362.1"/>
    </source>
</evidence>
<evidence type="ECO:0000313" key="3">
    <source>
        <dbReference type="Proteomes" id="UP000187465"/>
    </source>
</evidence>
<sequence>MKKSIWLSIVTIFLFQSIASSVFSEESVNDTSNNLPKTATAVIEKINKDMAELYKKSNYYTMETNKGKLREDLLQNQIKSNNSNFEIVYGGNHEWLEHSNMFAFSGYSIDGDSVSTEGAPWYAGWSGIQIQNFNMIKEPWKDSGVKSSYKIRKNDFDAFVGRDIEYLANSGGTFEQAIVTGLNLSYAGKKYERFIYNNQDKEYKDRVVYTQNTTPSKGGRWIDYVHVLQPPTYLSWGSGRIYIQGSNGNITYLGIPIAPFILQVNDLSPHFETLPTGAVAGQEVTVGIRLRSSFATQKTTDYAWKITSNGKEIPVRYHGHASTLAGEIMLAANTADNILFATFTMPDEDVYIQFNLNRLKSPNEVFYGNNEIYGWIKKVNSMPTTKGSFDLDYNVLSKKVKFGLADGAAIKAVLQPQYSDFTWSGNATGALEVINNSDTIYRYFRVENNPLVNDAASTIVRQPDIIASLQRPDFGDDPVNGKWYINPAPYTPNQKSGNISFQGTVSRNFTRNYQVCSTTKNGQGKDVESCQTYTESGSTSAPFTPGEDVKTIRSYIYNGAKQIAPKLYKNSIDKNKADSLIRKLLWTSEPYNYNVIRWTAHEDENKNLQDWTKVKGQFERIFTQQASGDIGWKVENSMAQAYKKARATAKKMLNDKSNYDTAVFATDKQLQGYDYPIKSGYYFNPVGTYTFTLETVTFKDTDKDTKDHKDLVEELTNSFRYETDLMYINNDKVAVNLRNEPLSKNGNNFARKPAALSVEDNTGVNDAKLLTVENSFTKDVEEIPYSQERESDNGTHEFWKNILEGYSQSSTLGSFDNFKYREYVGLNQNMYKITEKSTVTITINKDHIPVYTTAEMPDGKYYVKAWLADVELSKSTNAYKSLGKLVGIKPLDQIEVTVKGSMFDDLNN</sequence>
<reference evidence="2 3" key="1">
    <citation type="submission" date="2016-10" db="EMBL/GenBank/DDBJ databases">
        <title>Paenibacillus species isolates.</title>
        <authorList>
            <person name="Beno S.M."/>
        </authorList>
    </citation>
    <scope>NUCLEOTIDE SEQUENCE [LARGE SCALE GENOMIC DNA]</scope>
    <source>
        <strain evidence="2 3">FSL H7-0604</strain>
    </source>
</reference>
<feature type="chain" id="PRO_5010232607" evidence="1">
    <location>
        <begin position="25"/>
        <end position="908"/>
    </location>
</feature>
<proteinExistence type="predicted"/>
<evidence type="ECO:0000256" key="1">
    <source>
        <dbReference type="SAM" id="SignalP"/>
    </source>
</evidence>
<name>A0A1R0X049_9BACL</name>
<organism evidence="2 3">
    <name type="scientific">Paenibacillus odorifer</name>
    <dbReference type="NCBI Taxonomy" id="189426"/>
    <lineage>
        <taxon>Bacteria</taxon>
        <taxon>Bacillati</taxon>
        <taxon>Bacillota</taxon>
        <taxon>Bacilli</taxon>
        <taxon>Bacillales</taxon>
        <taxon>Paenibacillaceae</taxon>
        <taxon>Paenibacillus</taxon>
    </lineage>
</organism>
<gene>
    <name evidence="2" type="ORF">BJP51_03665</name>
</gene>
<protein>
    <submittedName>
        <fullName evidence="2">Uncharacterized protein</fullName>
    </submittedName>
</protein>
<keyword evidence="1" id="KW-0732">Signal</keyword>
<dbReference type="Proteomes" id="UP000187465">
    <property type="component" value="Unassembled WGS sequence"/>
</dbReference>
<accession>A0A1R0X049</accession>
<dbReference type="RefSeq" id="WP_051491339.1">
    <property type="nucleotide sequence ID" value="NZ_MKQP01000045.1"/>
</dbReference>